<keyword evidence="3" id="KW-1185">Reference proteome</keyword>
<feature type="transmembrane region" description="Helical" evidence="1">
    <location>
        <begin position="16"/>
        <end position="37"/>
    </location>
</feature>
<protein>
    <submittedName>
        <fullName evidence="2">Putative membrane protein, a component ofa putative membrane remodelling system</fullName>
    </submittedName>
</protein>
<gene>
    <name evidence="2" type="primary">spoIIM3</name>
    <name evidence="2" type="ORF">HSEST_0066</name>
</gene>
<dbReference type="AlphaFoldDB" id="A0A897NS51"/>
<name>A0A897NS51_9EURY</name>
<dbReference type="Pfam" id="PF01944">
    <property type="entry name" value="SpoIIM"/>
    <property type="match status" value="1"/>
</dbReference>
<feature type="transmembrane region" description="Helical" evidence="1">
    <location>
        <begin position="72"/>
        <end position="95"/>
    </location>
</feature>
<dbReference type="PANTHER" id="PTHR35337:SF1">
    <property type="entry name" value="SLR1478 PROTEIN"/>
    <property type="match status" value="1"/>
</dbReference>
<reference evidence="2 3" key="1">
    <citation type="submission" date="2020-11" db="EMBL/GenBank/DDBJ databases">
        <title>Carbohydrate-dependent, anaerobic sulfur respiration: A novel catabolism in halophilic archaea.</title>
        <authorList>
            <person name="Sorokin D.Y."/>
            <person name="Messina E."/>
            <person name="Smedile F."/>
            <person name="La Cono V."/>
            <person name="Hallsworth J.E."/>
            <person name="Yakimov M.M."/>
        </authorList>
    </citation>
    <scope>NUCLEOTIDE SEQUENCE [LARGE SCALE GENOMIC DNA]</scope>
    <source>
        <strain evidence="2 3">HSR-Est</strain>
    </source>
</reference>
<keyword evidence="1" id="KW-0812">Transmembrane</keyword>
<dbReference type="GeneID" id="68856708"/>
<evidence type="ECO:0000313" key="2">
    <source>
        <dbReference type="EMBL" id="QSG13629.1"/>
    </source>
</evidence>
<dbReference type="PANTHER" id="PTHR35337">
    <property type="entry name" value="SLR1478 PROTEIN"/>
    <property type="match status" value="1"/>
</dbReference>
<dbReference type="RefSeq" id="WP_229121591.1">
    <property type="nucleotide sequence ID" value="NZ_CP064791.1"/>
</dbReference>
<dbReference type="InterPro" id="IPR002798">
    <property type="entry name" value="SpoIIM-like"/>
</dbReference>
<feature type="transmembrane region" description="Helical" evidence="1">
    <location>
        <begin position="115"/>
        <end position="139"/>
    </location>
</feature>
<keyword evidence="1" id="KW-1133">Transmembrane helix</keyword>
<evidence type="ECO:0000256" key="1">
    <source>
        <dbReference type="SAM" id="Phobius"/>
    </source>
</evidence>
<sequence length="196" mass="19770">MSHRVRSALAAHRDELVAATAVYAGTFLLGFVAYVAFGTRVDVAGYESSVASASAAAGVGQFTFLHILGNNAVVVGVSAAGGLALGVPTLVNTLFNGFVMGVLGGVVATAASPDVALAAVLPHVIVEVPAFLLAAAAGFKLPRALGSYLVGNTEYILDRRTVRDSAVVAVTAVALVVVAAVVEVVITPWVVNLVVS</sequence>
<dbReference type="EMBL" id="CP064791">
    <property type="protein sequence ID" value="QSG13629.1"/>
    <property type="molecule type" value="Genomic_DNA"/>
</dbReference>
<keyword evidence="1" id="KW-0472">Membrane</keyword>
<feature type="transmembrane region" description="Helical" evidence="1">
    <location>
        <begin position="166"/>
        <end position="191"/>
    </location>
</feature>
<dbReference type="Proteomes" id="UP000663292">
    <property type="component" value="Chromosome"/>
</dbReference>
<evidence type="ECO:0000313" key="3">
    <source>
        <dbReference type="Proteomes" id="UP000663292"/>
    </source>
</evidence>
<organism evidence="2 3">
    <name type="scientific">Halapricum desulfuricans</name>
    <dbReference type="NCBI Taxonomy" id="2841257"/>
    <lineage>
        <taxon>Archaea</taxon>
        <taxon>Methanobacteriati</taxon>
        <taxon>Methanobacteriota</taxon>
        <taxon>Stenosarchaea group</taxon>
        <taxon>Halobacteria</taxon>
        <taxon>Halobacteriales</taxon>
        <taxon>Haloarculaceae</taxon>
        <taxon>Halapricum</taxon>
    </lineage>
</organism>
<proteinExistence type="predicted"/>
<accession>A0A897NS51</accession>